<dbReference type="AlphaFoldDB" id="A0AAV7MPQ9"/>
<reference evidence="2" key="1">
    <citation type="journal article" date="2022" name="bioRxiv">
        <title>Sequencing and chromosome-scale assembly of the giantPleurodeles waltlgenome.</title>
        <authorList>
            <person name="Brown T."/>
            <person name="Elewa A."/>
            <person name="Iarovenko S."/>
            <person name="Subramanian E."/>
            <person name="Araus A.J."/>
            <person name="Petzold A."/>
            <person name="Susuki M."/>
            <person name="Suzuki K.-i.T."/>
            <person name="Hayashi T."/>
            <person name="Toyoda A."/>
            <person name="Oliveira C."/>
            <person name="Osipova E."/>
            <person name="Leigh N.D."/>
            <person name="Simon A."/>
            <person name="Yun M.H."/>
        </authorList>
    </citation>
    <scope>NUCLEOTIDE SEQUENCE</scope>
    <source>
        <strain evidence="2">20211129_DDA</strain>
        <tissue evidence="2">Liver</tissue>
    </source>
</reference>
<feature type="region of interest" description="Disordered" evidence="1">
    <location>
        <begin position="1"/>
        <end position="51"/>
    </location>
</feature>
<feature type="compositionally biased region" description="Basic residues" evidence="1">
    <location>
        <begin position="18"/>
        <end position="27"/>
    </location>
</feature>
<feature type="compositionally biased region" description="Polar residues" evidence="1">
    <location>
        <begin position="1"/>
        <end position="11"/>
    </location>
</feature>
<sequence length="151" mass="17390">MHNSSARGSTGRTEKVTARRRAPRRYWARGFYPATGAPHTDPESGRSEHPSRLPWLCSWTRRKPRHGCLSFSNLKTLRWTALGRFMPPRPLTVCCSLGWLEELVLHFPVHPANFWGPQRCPHRSPESRVDVVVPDTGRERGSEQKIRQARE</sequence>
<keyword evidence="3" id="KW-1185">Reference proteome</keyword>
<evidence type="ECO:0000256" key="1">
    <source>
        <dbReference type="SAM" id="MobiDB-lite"/>
    </source>
</evidence>
<evidence type="ECO:0000313" key="3">
    <source>
        <dbReference type="Proteomes" id="UP001066276"/>
    </source>
</evidence>
<feature type="compositionally biased region" description="Basic and acidic residues" evidence="1">
    <location>
        <begin position="40"/>
        <end position="51"/>
    </location>
</feature>
<gene>
    <name evidence="2" type="ORF">NDU88_002730</name>
</gene>
<evidence type="ECO:0000313" key="2">
    <source>
        <dbReference type="EMBL" id="KAJ1105322.1"/>
    </source>
</evidence>
<dbReference type="EMBL" id="JANPWB010000013">
    <property type="protein sequence ID" value="KAJ1105322.1"/>
    <property type="molecule type" value="Genomic_DNA"/>
</dbReference>
<dbReference type="Proteomes" id="UP001066276">
    <property type="component" value="Chromosome 9"/>
</dbReference>
<name>A0AAV7MPQ9_PLEWA</name>
<comment type="caution">
    <text evidence="2">The sequence shown here is derived from an EMBL/GenBank/DDBJ whole genome shotgun (WGS) entry which is preliminary data.</text>
</comment>
<accession>A0AAV7MPQ9</accession>
<organism evidence="2 3">
    <name type="scientific">Pleurodeles waltl</name>
    <name type="common">Iberian ribbed newt</name>
    <dbReference type="NCBI Taxonomy" id="8319"/>
    <lineage>
        <taxon>Eukaryota</taxon>
        <taxon>Metazoa</taxon>
        <taxon>Chordata</taxon>
        <taxon>Craniata</taxon>
        <taxon>Vertebrata</taxon>
        <taxon>Euteleostomi</taxon>
        <taxon>Amphibia</taxon>
        <taxon>Batrachia</taxon>
        <taxon>Caudata</taxon>
        <taxon>Salamandroidea</taxon>
        <taxon>Salamandridae</taxon>
        <taxon>Pleurodelinae</taxon>
        <taxon>Pleurodeles</taxon>
    </lineage>
</organism>
<protein>
    <submittedName>
        <fullName evidence="2">Uncharacterized protein</fullName>
    </submittedName>
</protein>
<proteinExistence type="predicted"/>